<evidence type="ECO:0000256" key="2">
    <source>
        <dbReference type="ARBA" id="ARBA00023125"/>
    </source>
</evidence>
<dbReference type="InterPro" id="IPR001789">
    <property type="entry name" value="Sig_transdc_resp-reg_receiver"/>
</dbReference>
<keyword evidence="1 3" id="KW-0597">Phosphoprotein</keyword>
<accession>A0AAU8MS47</accession>
<dbReference type="EMBL" id="CP159925">
    <property type="protein sequence ID" value="XCO75368.1"/>
    <property type="molecule type" value="Genomic_DNA"/>
</dbReference>
<evidence type="ECO:0000259" key="5">
    <source>
        <dbReference type="PROSITE" id="PS50110"/>
    </source>
</evidence>
<dbReference type="CDD" id="cd17535">
    <property type="entry name" value="REC_NarL-like"/>
    <property type="match status" value="1"/>
</dbReference>
<dbReference type="InterPro" id="IPR036388">
    <property type="entry name" value="WH-like_DNA-bd_sf"/>
</dbReference>
<sequence>MNKKKSPLKVLVADDHPVIVVALAEMIGTALGAGNVVVDSVSDGDSLLRELATNQPDCLILDLYMPGRFKSVSLAREVITKKPKIKVIVYTGLELPCLALSVIEMGVQGFVCKSSDSRTVIKALFAVMLGKNFVDPAIDIVSARSHPWYQLSLGQQAVVLAIARGESVQAIAIDSSRSYKTISTHKYNAMRKLGLKSNDEVAYYLEQIGLLHLIE</sequence>
<dbReference type="InterPro" id="IPR011006">
    <property type="entry name" value="CheY-like_superfamily"/>
</dbReference>
<dbReference type="GO" id="GO:0000160">
    <property type="term" value="P:phosphorelay signal transduction system"/>
    <property type="evidence" value="ECO:0007669"/>
    <property type="project" value="InterPro"/>
</dbReference>
<dbReference type="InterPro" id="IPR016032">
    <property type="entry name" value="Sig_transdc_resp-reg_C-effctor"/>
</dbReference>
<dbReference type="SMART" id="SM00448">
    <property type="entry name" value="REC"/>
    <property type="match status" value="1"/>
</dbReference>
<organism evidence="6">
    <name type="scientific">Lysobacter firmicutimachus</name>
    <dbReference type="NCBI Taxonomy" id="1792846"/>
    <lineage>
        <taxon>Bacteria</taxon>
        <taxon>Pseudomonadati</taxon>
        <taxon>Pseudomonadota</taxon>
        <taxon>Gammaproteobacteria</taxon>
        <taxon>Lysobacterales</taxon>
        <taxon>Lysobacteraceae</taxon>
        <taxon>Lysobacter</taxon>
    </lineage>
</organism>
<dbReference type="GO" id="GO:0003677">
    <property type="term" value="F:DNA binding"/>
    <property type="evidence" value="ECO:0007669"/>
    <property type="project" value="UniProtKB-KW"/>
</dbReference>
<dbReference type="GO" id="GO:0006355">
    <property type="term" value="P:regulation of DNA-templated transcription"/>
    <property type="evidence" value="ECO:0007669"/>
    <property type="project" value="InterPro"/>
</dbReference>
<protein>
    <submittedName>
        <fullName evidence="6">Response regulator transcription factor</fullName>
    </submittedName>
</protein>
<dbReference type="Gene3D" id="3.40.50.2300">
    <property type="match status" value="1"/>
</dbReference>
<dbReference type="PANTHER" id="PTHR43214:SF17">
    <property type="entry name" value="TRANSCRIPTIONAL REGULATORY PROTEIN RCSB"/>
    <property type="match status" value="1"/>
</dbReference>
<dbReference type="InterPro" id="IPR000792">
    <property type="entry name" value="Tscrpt_reg_LuxR_C"/>
</dbReference>
<dbReference type="PANTHER" id="PTHR43214">
    <property type="entry name" value="TWO-COMPONENT RESPONSE REGULATOR"/>
    <property type="match status" value="1"/>
</dbReference>
<dbReference type="InterPro" id="IPR058245">
    <property type="entry name" value="NreC/VraR/RcsB-like_REC"/>
</dbReference>
<evidence type="ECO:0000256" key="1">
    <source>
        <dbReference type="ARBA" id="ARBA00022553"/>
    </source>
</evidence>
<evidence type="ECO:0000259" key="4">
    <source>
        <dbReference type="PROSITE" id="PS50043"/>
    </source>
</evidence>
<dbReference type="Pfam" id="PF00072">
    <property type="entry name" value="Response_reg"/>
    <property type="match status" value="1"/>
</dbReference>
<evidence type="ECO:0000256" key="3">
    <source>
        <dbReference type="PROSITE-ProRule" id="PRU00169"/>
    </source>
</evidence>
<dbReference type="InterPro" id="IPR039420">
    <property type="entry name" value="WalR-like"/>
</dbReference>
<feature type="domain" description="Response regulatory" evidence="5">
    <location>
        <begin position="9"/>
        <end position="128"/>
    </location>
</feature>
<dbReference type="PROSITE" id="PS50110">
    <property type="entry name" value="RESPONSE_REGULATORY"/>
    <property type="match status" value="1"/>
</dbReference>
<dbReference type="PROSITE" id="PS50043">
    <property type="entry name" value="HTH_LUXR_2"/>
    <property type="match status" value="1"/>
</dbReference>
<dbReference type="SUPFAM" id="SSF52172">
    <property type="entry name" value="CheY-like"/>
    <property type="match status" value="1"/>
</dbReference>
<dbReference type="AlphaFoldDB" id="A0AAU8MS47"/>
<feature type="domain" description="HTH luxR-type" evidence="4">
    <location>
        <begin position="144"/>
        <end position="209"/>
    </location>
</feature>
<keyword evidence="2" id="KW-0238">DNA-binding</keyword>
<name>A0AAU8MS47_9GAMM</name>
<dbReference type="CDD" id="cd06170">
    <property type="entry name" value="LuxR_C_like"/>
    <property type="match status" value="1"/>
</dbReference>
<dbReference type="RefSeq" id="WP_363798319.1">
    <property type="nucleotide sequence ID" value="NZ_CP159925.1"/>
</dbReference>
<evidence type="ECO:0000313" key="6">
    <source>
        <dbReference type="EMBL" id="XCO75368.1"/>
    </source>
</evidence>
<dbReference type="Pfam" id="PF00196">
    <property type="entry name" value="GerE"/>
    <property type="match status" value="1"/>
</dbReference>
<feature type="modified residue" description="4-aspartylphosphate" evidence="3">
    <location>
        <position position="62"/>
    </location>
</feature>
<dbReference type="SUPFAM" id="SSF46894">
    <property type="entry name" value="C-terminal effector domain of the bipartite response regulators"/>
    <property type="match status" value="1"/>
</dbReference>
<proteinExistence type="predicted"/>
<reference evidence="6" key="1">
    <citation type="submission" date="2024-06" db="EMBL/GenBank/DDBJ databases">
        <authorList>
            <person name="Li S."/>
        </authorList>
    </citation>
    <scope>NUCLEOTIDE SEQUENCE</scope>
    <source>
        <strain evidence="6">SR10</strain>
    </source>
</reference>
<dbReference type="Gene3D" id="1.10.10.10">
    <property type="entry name" value="Winged helix-like DNA-binding domain superfamily/Winged helix DNA-binding domain"/>
    <property type="match status" value="1"/>
</dbReference>
<dbReference type="SMART" id="SM00421">
    <property type="entry name" value="HTH_LUXR"/>
    <property type="match status" value="1"/>
</dbReference>
<gene>
    <name evidence="6" type="ORF">ABU614_00800</name>
</gene>